<evidence type="ECO:0000313" key="4">
    <source>
        <dbReference type="Proteomes" id="UP000749646"/>
    </source>
</evidence>
<protein>
    <submittedName>
        <fullName evidence="3">Uncharacterized protein</fullName>
    </submittedName>
</protein>
<gene>
    <name evidence="3" type="ORF">BGZ65_009101</name>
</gene>
<evidence type="ECO:0000313" key="3">
    <source>
        <dbReference type="EMBL" id="KAF9973743.1"/>
    </source>
</evidence>
<dbReference type="OrthoDB" id="2130750at2759"/>
<proteinExistence type="predicted"/>
<feature type="compositionally biased region" description="Polar residues" evidence="2">
    <location>
        <begin position="242"/>
        <end position="258"/>
    </location>
</feature>
<feature type="region of interest" description="Disordered" evidence="2">
    <location>
        <begin position="381"/>
        <end position="412"/>
    </location>
</feature>
<feature type="region of interest" description="Disordered" evidence="2">
    <location>
        <begin position="230"/>
        <end position="258"/>
    </location>
</feature>
<accession>A0A9P6JGY3</accession>
<organism evidence="3 4">
    <name type="scientific">Modicella reniformis</name>
    <dbReference type="NCBI Taxonomy" id="1440133"/>
    <lineage>
        <taxon>Eukaryota</taxon>
        <taxon>Fungi</taxon>
        <taxon>Fungi incertae sedis</taxon>
        <taxon>Mucoromycota</taxon>
        <taxon>Mortierellomycotina</taxon>
        <taxon>Mortierellomycetes</taxon>
        <taxon>Mortierellales</taxon>
        <taxon>Mortierellaceae</taxon>
        <taxon>Modicella</taxon>
    </lineage>
</organism>
<sequence length="515" mass="58515">KILRKLDELASQSSVVKSDHFKKYNNACSLSVKLGEFTHEIKNRLALYIKGRREGSKTDTVHQTIYNVTDSHLSIDETSMWDGCRKLLNGLLQDITTLANDILDPDVIVKVTKPEKVWIIRAQELKAEVIVNVDAEQKAQSLQDQMLRLVKEAKLKDQSLQESNVKVELLEKRIDTFKKQAEQITTLDREAEKSRNQERIYDETIREHQNEITALQEQNMQLRRMIKKPDSKNVPTPVKRPPNTSALGQNTTMHDPENSGSIYLDNVETGSNRELLIQIESLRSALRFLRSENASLRTRAAMHDLDLPADMSTLSTLLIRTSEDDEPSLMSEAGRLEVQKRQLNANSELKAVALETKRLLKDAWIICASPKVVDLTKCTQSKEDPAATTTASEPTTSEPTTSETTITSKRRPWLAQQKRPEWEYHTQQAALHTIHQRSNELKERLAKFSRTIPSAPMRLKKLSLVDVPIARVHLPVGMSDLVGTPDSQQALTKKDLSVFLRSSAEFEAMHQMFVR</sequence>
<feature type="coiled-coil region" evidence="1">
    <location>
        <begin position="132"/>
        <end position="225"/>
    </location>
</feature>
<dbReference type="AlphaFoldDB" id="A0A9P6JGY3"/>
<feature type="non-terminal residue" evidence="3">
    <location>
        <position position="515"/>
    </location>
</feature>
<name>A0A9P6JGY3_9FUNG</name>
<dbReference type="EMBL" id="JAAAHW010004511">
    <property type="protein sequence ID" value="KAF9973743.1"/>
    <property type="molecule type" value="Genomic_DNA"/>
</dbReference>
<dbReference type="Proteomes" id="UP000749646">
    <property type="component" value="Unassembled WGS sequence"/>
</dbReference>
<comment type="caution">
    <text evidence="3">The sequence shown here is derived from an EMBL/GenBank/DDBJ whole genome shotgun (WGS) entry which is preliminary data.</text>
</comment>
<feature type="coiled-coil region" evidence="1">
    <location>
        <begin position="272"/>
        <end position="299"/>
    </location>
</feature>
<feature type="compositionally biased region" description="Low complexity" evidence="2">
    <location>
        <begin position="386"/>
        <end position="405"/>
    </location>
</feature>
<evidence type="ECO:0000256" key="2">
    <source>
        <dbReference type="SAM" id="MobiDB-lite"/>
    </source>
</evidence>
<keyword evidence="1" id="KW-0175">Coiled coil</keyword>
<evidence type="ECO:0000256" key="1">
    <source>
        <dbReference type="SAM" id="Coils"/>
    </source>
</evidence>
<keyword evidence="4" id="KW-1185">Reference proteome</keyword>
<reference evidence="3" key="1">
    <citation type="journal article" date="2020" name="Fungal Divers.">
        <title>Resolving the Mortierellaceae phylogeny through synthesis of multi-gene phylogenetics and phylogenomics.</title>
        <authorList>
            <person name="Vandepol N."/>
            <person name="Liber J."/>
            <person name="Desiro A."/>
            <person name="Na H."/>
            <person name="Kennedy M."/>
            <person name="Barry K."/>
            <person name="Grigoriev I.V."/>
            <person name="Miller A.N."/>
            <person name="O'Donnell K."/>
            <person name="Stajich J.E."/>
            <person name="Bonito G."/>
        </authorList>
    </citation>
    <scope>NUCLEOTIDE SEQUENCE</scope>
    <source>
        <strain evidence="3">MES-2147</strain>
    </source>
</reference>